<dbReference type="Proteomes" id="UP000001880">
    <property type="component" value="Chromosome"/>
</dbReference>
<feature type="compositionally biased region" description="Acidic residues" evidence="1">
    <location>
        <begin position="98"/>
        <end position="113"/>
    </location>
</feature>
<keyword evidence="4" id="KW-1185">Reference proteome</keyword>
<dbReference type="Pfam" id="PF01551">
    <property type="entry name" value="Peptidase_M23"/>
    <property type="match status" value="1"/>
</dbReference>
<sequence>MACLDCLDAPTQPLESEPDGAQAAQLLAGHAAAERYRRITAGAAMVVALSALGLYLSNSTPPRAAVADSLKLSLAVPSAPMIDQDIERVPSLDGHDTGEEDADEMLSEEDDPGLFEPDSPLPPTLDDERENSEEPLHERFPTLNGWVFPVLGSDEEFPLKATRRFGAVRHGVRENGCGDGHCGVDLGGPRGTPVAAVAWGIVTRIERRSDRSSGKYVRVEHPDYVYTAYMHLDDIAEDLQIGDEVDAGDVLGTLGRTGIHNSAPHLHFNLSIPEGGRLVPIDPAPYLLDAERVAAD</sequence>
<dbReference type="PANTHER" id="PTHR21666">
    <property type="entry name" value="PEPTIDASE-RELATED"/>
    <property type="match status" value="1"/>
</dbReference>
<dbReference type="AlphaFoldDB" id="D0LV98"/>
<dbReference type="PANTHER" id="PTHR21666:SF270">
    <property type="entry name" value="MUREIN HYDROLASE ACTIVATOR ENVC"/>
    <property type="match status" value="1"/>
</dbReference>
<feature type="compositionally biased region" description="Basic and acidic residues" evidence="1">
    <location>
        <begin position="85"/>
        <end position="97"/>
    </location>
</feature>
<dbReference type="eggNOG" id="COG0739">
    <property type="taxonomic scope" value="Bacteria"/>
</dbReference>
<name>D0LV98_HALO1</name>
<dbReference type="GO" id="GO:0004222">
    <property type="term" value="F:metalloendopeptidase activity"/>
    <property type="evidence" value="ECO:0007669"/>
    <property type="project" value="TreeGrafter"/>
</dbReference>
<dbReference type="InterPro" id="IPR011055">
    <property type="entry name" value="Dup_hybrid_motif"/>
</dbReference>
<accession>D0LV98</accession>
<dbReference type="KEGG" id="hoh:Hoch_3437"/>
<dbReference type="SUPFAM" id="SSF51261">
    <property type="entry name" value="Duplicated hybrid motif"/>
    <property type="match status" value="1"/>
</dbReference>
<evidence type="ECO:0000313" key="4">
    <source>
        <dbReference type="Proteomes" id="UP000001880"/>
    </source>
</evidence>
<gene>
    <name evidence="3" type="ordered locus">Hoch_3437</name>
</gene>
<dbReference type="HOGENOM" id="CLU_939318_0_0_7"/>
<evidence type="ECO:0000259" key="2">
    <source>
        <dbReference type="Pfam" id="PF01551"/>
    </source>
</evidence>
<feature type="region of interest" description="Disordered" evidence="1">
    <location>
        <begin position="84"/>
        <end position="136"/>
    </location>
</feature>
<protein>
    <submittedName>
        <fullName evidence="3">Peptidase M23</fullName>
    </submittedName>
</protein>
<dbReference type="InterPro" id="IPR050570">
    <property type="entry name" value="Cell_wall_metabolism_enzyme"/>
</dbReference>
<feature type="domain" description="M23ase beta-sheet core" evidence="2">
    <location>
        <begin position="180"/>
        <end position="271"/>
    </location>
</feature>
<dbReference type="STRING" id="502025.Hoch_3437"/>
<dbReference type="Gene3D" id="2.70.70.10">
    <property type="entry name" value="Glucose Permease (Domain IIA)"/>
    <property type="match status" value="1"/>
</dbReference>
<evidence type="ECO:0000256" key="1">
    <source>
        <dbReference type="SAM" id="MobiDB-lite"/>
    </source>
</evidence>
<dbReference type="InterPro" id="IPR016047">
    <property type="entry name" value="M23ase_b-sheet_dom"/>
</dbReference>
<organism evidence="3 4">
    <name type="scientific">Haliangium ochraceum (strain DSM 14365 / JCM 11303 / SMP-2)</name>
    <dbReference type="NCBI Taxonomy" id="502025"/>
    <lineage>
        <taxon>Bacteria</taxon>
        <taxon>Pseudomonadati</taxon>
        <taxon>Myxococcota</taxon>
        <taxon>Polyangia</taxon>
        <taxon>Haliangiales</taxon>
        <taxon>Kofleriaceae</taxon>
        <taxon>Haliangium</taxon>
    </lineage>
</organism>
<reference evidence="3 4" key="1">
    <citation type="journal article" date="2010" name="Stand. Genomic Sci.">
        <title>Complete genome sequence of Haliangium ochraceum type strain (SMP-2).</title>
        <authorList>
            <consortium name="US DOE Joint Genome Institute (JGI-PGF)"/>
            <person name="Ivanova N."/>
            <person name="Daum C."/>
            <person name="Lang E."/>
            <person name="Abt B."/>
            <person name="Kopitz M."/>
            <person name="Saunders E."/>
            <person name="Lapidus A."/>
            <person name="Lucas S."/>
            <person name="Glavina Del Rio T."/>
            <person name="Nolan M."/>
            <person name="Tice H."/>
            <person name="Copeland A."/>
            <person name="Cheng J.F."/>
            <person name="Chen F."/>
            <person name="Bruce D."/>
            <person name="Goodwin L."/>
            <person name="Pitluck S."/>
            <person name="Mavromatis K."/>
            <person name="Pati A."/>
            <person name="Mikhailova N."/>
            <person name="Chen A."/>
            <person name="Palaniappan K."/>
            <person name="Land M."/>
            <person name="Hauser L."/>
            <person name="Chang Y.J."/>
            <person name="Jeffries C.D."/>
            <person name="Detter J.C."/>
            <person name="Brettin T."/>
            <person name="Rohde M."/>
            <person name="Goker M."/>
            <person name="Bristow J."/>
            <person name="Markowitz V."/>
            <person name="Eisen J.A."/>
            <person name="Hugenholtz P."/>
            <person name="Kyrpides N.C."/>
            <person name="Klenk H.P."/>
        </authorList>
    </citation>
    <scope>NUCLEOTIDE SEQUENCE [LARGE SCALE GENOMIC DNA]</scope>
    <source>
        <strain evidence="4">DSM 14365 / CIP 107738 / JCM 11303 / AJ 13395 / SMP-2</strain>
    </source>
</reference>
<dbReference type="EMBL" id="CP001804">
    <property type="protein sequence ID" value="ACY15939.1"/>
    <property type="molecule type" value="Genomic_DNA"/>
</dbReference>
<proteinExistence type="predicted"/>
<dbReference type="CDD" id="cd12797">
    <property type="entry name" value="M23_peptidase"/>
    <property type="match status" value="1"/>
</dbReference>
<evidence type="ECO:0000313" key="3">
    <source>
        <dbReference type="EMBL" id="ACY15939.1"/>
    </source>
</evidence>